<dbReference type="Proteomes" id="UP000176050">
    <property type="component" value="Chromosome"/>
</dbReference>
<dbReference type="STRING" id="1850246.LPB138_12955"/>
<dbReference type="RefSeq" id="WP_070237691.1">
    <property type="nucleotide sequence ID" value="NZ_CP017478.1"/>
</dbReference>
<dbReference type="EMBL" id="CP017478">
    <property type="protein sequence ID" value="AOW21531.1"/>
    <property type="molecule type" value="Genomic_DNA"/>
</dbReference>
<accession>A0A1D8PAH8</accession>
<dbReference type="Pfam" id="PF13618">
    <property type="entry name" value="Gluconate_2-dh3"/>
    <property type="match status" value="1"/>
</dbReference>
<evidence type="ECO:0008006" key="3">
    <source>
        <dbReference type="Google" id="ProtNLM"/>
    </source>
</evidence>
<organism evidence="1 2">
    <name type="scientific">Urechidicola croceus</name>
    <dbReference type="NCBI Taxonomy" id="1850246"/>
    <lineage>
        <taxon>Bacteria</taxon>
        <taxon>Pseudomonadati</taxon>
        <taxon>Bacteroidota</taxon>
        <taxon>Flavobacteriia</taxon>
        <taxon>Flavobacteriales</taxon>
        <taxon>Flavobacteriaceae</taxon>
        <taxon>Urechidicola</taxon>
    </lineage>
</organism>
<evidence type="ECO:0000313" key="2">
    <source>
        <dbReference type="Proteomes" id="UP000176050"/>
    </source>
</evidence>
<evidence type="ECO:0000313" key="1">
    <source>
        <dbReference type="EMBL" id="AOW21531.1"/>
    </source>
</evidence>
<dbReference type="PROSITE" id="PS51257">
    <property type="entry name" value="PROKAR_LIPOPROTEIN"/>
    <property type="match status" value="1"/>
</dbReference>
<reference evidence="1 2" key="1">
    <citation type="submission" date="2016-10" db="EMBL/GenBank/DDBJ databases">
        <title>Lutibacter sp. LPB0138, isolated from marine gastropod.</title>
        <authorList>
            <person name="Kim E."/>
            <person name="Yi H."/>
        </authorList>
    </citation>
    <scope>NUCLEOTIDE SEQUENCE [LARGE SCALE GENOMIC DNA]</scope>
    <source>
        <strain evidence="1 2">LPB0138</strain>
    </source>
</reference>
<dbReference type="AlphaFoldDB" id="A0A1D8PAH8"/>
<protein>
    <recommendedName>
        <fullName evidence="3">Gluconate 2-dehydrogenase subunit 3 family protein</fullName>
    </recommendedName>
</protein>
<proteinExistence type="predicted"/>
<gene>
    <name evidence="1" type="ORF">LPB138_12955</name>
</gene>
<dbReference type="OrthoDB" id="6385145at2"/>
<dbReference type="KEGG" id="lul:LPB138_12955"/>
<keyword evidence="2" id="KW-1185">Reference proteome</keyword>
<name>A0A1D8PAH8_9FLAO</name>
<sequence length="209" mass="23485">MDRRTALKNMSLTFGYAVAVPTVLSVLQSCKSDVASWTPSFLTETQGHMVTHLADIILPKTDIAGALDVNVPEFMDKMLNDIAPDNEKAVITAGADAFAKKFKEAYAKDAVKGTKEEYQKLLEEYFSISEEKQQSIFEMLRKDQSEISADKLDTYLIYKFLTSTRGYTLYGYYTSELVGETILNYDPIPGMYEPCMPLSDVKNGYAWSL</sequence>
<dbReference type="InterPro" id="IPR027056">
    <property type="entry name" value="Gluconate_2DH_su3"/>
</dbReference>